<dbReference type="PRINTS" id="PR00171">
    <property type="entry name" value="SUGRTRNSPORT"/>
</dbReference>
<evidence type="ECO:0000256" key="9">
    <source>
        <dbReference type="SAM" id="Phobius"/>
    </source>
</evidence>
<accession>A0A9P4N039</accession>
<comment type="subcellular location">
    <subcellularLocation>
        <location evidence="1">Membrane</location>
        <topology evidence="1">Multi-pass membrane protein</topology>
    </subcellularLocation>
</comment>
<keyword evidence="6 9" id="KW-0472">Membrane</keyword>
<keyword evidence="12" id="KW-1185">Reference proteome</keyword>
<evidence type="ECO:0000313" key="12">
    <source>
        <dbReference type="Proteomes" id="UP000800093"/>
    </source>
</evidence>
<dbReference type="InterPro" id="IPR003663">
    <property type="entry name" value="Sugar/inositol_transpt"/>
</dbReference>
<name>A0A9P4N039_9PLEO</name>
<dbReference type="SUPFAM" id="SSF103473">
    <property type="entry name" value="MFS general substrate transporter"/>
    <property type="match status" value="1"/>
</dbReference>
<dbReference type="PANTHER" id="PTHR48022:SF20">
    <property type="entry name" value="MAJOR FACILITATOR SUPERFAMILY (MFS) PROFILE DOMAIN-CONTAINING PROTEIN-RELATED"/>
    <property type="match status" value="1"/>
</dbReference>
<evidence type="ECO:0000313" key="11">
    <source>
        <dbReference type="EMBL" id="KAF2264465.1"/>
    </source>
</evidence>
<evidence type="ECO:0000256" key="2">
    <source>
        <dbReference type="ARBA" id="ARBA00010992"/>
    </source>
</evidence>
<dbReference type="InterPro" id="IPR050360">
    <property type="entry name" value="MFS_Sugar_Transporters"/>
</dbReference>
<proteinExistence type="inferred from homology"/>
<feature type="transmembrane region" description="Helical" evidence="9">
    <location>
        <begin position="324"/>
        <end position="346"/>
    </location>
</feature>
<comment type="caution">
    <text evidence="11">The sequence shown here is derived from an EMBL/GenBank/DDBJ whole genome shotgun (WGS) entry which is preliminary data.</text>
</comment>
<dbReference type="Gene3D" id="1.20.1250.20">
    <property type="entry name" value="MFS general substrate transporter like domains"/>
    <property type="match status" value="1"/>
</dbReference>
<feature type="transmembrane region" description="Helical" evidence="9">
    <location>
        <begin position="493"/>
        <end position="511"/>
    </location>
</feature>
<dbReference type="InterPro" id="IPR005829">
    <property type="entry name" value="Sugar_transporter_CS"/>
</dbReference>
<dbReference type="InterPro" id="IPR005828">
    <property type="entry name" value="MFS_sugar_transport-like"/>
</dbReference>
<evidence type="ECO:0000256" key="7">
    <source>
        <dbReference type="RuleBase" id="RU003346"/>
    </source>
</evidence>
<keyword evidence="5 9" id="KW-1133">Transmembrane helix</keyword>
<evidence type="ECO:0000256" key="4">
    <source>
        <dbReference type="ARBA" id="ARBA00022692"/>
    </source>
</evidence>
<dbReference type="NCBIfam" id="TIGR00879">
    <property type="entry name" value="SP"/>
    <property type="match status" value="1"/>
</dbReference>
<feature type="transmembrane region" description="Helical" evidence="9">
    <location>
        <begin position="392"/>
        <end position="411"/>
    </location>
</feature>
<dbReference type="Proteomes" id="UP000800093">
    <property type="component" value="Unassembled WGS sequence"/>
</dbReference>
<feature type="transmembrane region" description="Helical" evidence="9">
    <location>
        <begin position="90"/>
        <end position="110"/>
    </location>
</feature>
<dbReference type="InterPro" id="IPR020846">
    <property type="entry name" value="MFS_dom"/>
</dbReference>
<feature type="transmembrane region" description="Helical" evidence="9">
    <location>
        <begin position="35"/>
        <end position="53"/>
    </location>
</feature>
<feature type="transmembrane region" description="Helical" evidence="9">
    <location>
        <begin position="178"/>
        <end position="197"/>
    </location>
</feature>
<dbReference type="FunFam" id="1.20.1250.20:FF:000026">
    <property type="entry name" value="MFS quinate transporter QutD"/>
    <property type="match status" value="1"/>
</dbReference>
<feature type="transmembrane region" description="Helical" evidence="9">
    <location>
        <begin position="217"/>
        <end position="239"/>
    </location>
</feature>
<feature type="domain" description="Major facilitator superfamily (MFS) profile" evidence="10">
    <location>
        <begin position="40"/>
        <end position="515"/>
    </location>
</feature>
<dbReference type="PROSITE" id="PS00217">
    <property type="entry name" value="SUGAR_TRANSPORT_2"/>
    <property type="match status" value="1"/>
</dbReference>
<dbReference type="EMBL" id="ML986616">
    <property type="protein sequence ID" value="KAF2264465.1"/>
    <property type="molecule type" value="Genomic_DNA"/>
</dbReference>
<organism evidence="11 12">
    <name type="scientific">Lojkania enalia</name>
    <dbReference type="NCBI Taxonomy" id="147567"/>
    <lineage>
        <taxon>Eukaryota</taxon>
        <taxon>Fungi</taxon>
        <taxon>Dikarya</taxon>
        <taxon>Ascomycota</taxon>
        <taxon>Pezizomycotina</taxon>
        <taxon>Dothideomycetes</taxon>
        <taxon>Pleosporomycetidae</taxon>
        <taxon>Pleosporales</taxon>
        <taxon>Pleosporales incertae sedis</taxon>
        <taxon>Lojkania</taxon>
    </lineage>
</organism>
<dbReference type="InterPro" id="IPR036259">
    <property type="entry name" value="MFS_trans_sf"/>
</dbReference>
<dbReference type="AlphaFoldDB" id="A0A9P4N039"/>
<evidence type="ECO:0000256" key="8">
    <source>
        <dbReference type="SAM" id="MobiDB-lite"/>
    </source>
</evidence>
<keyword evidence="3 7" id="KW-0813">Transport</keyword>
<comment type="similarity">
    <text evidence="2 7">Belongs to the major facilitator superfamily. Sugar transporter (TC 2.A.1.1) family.</text>
</comment>
<evidence type="ECO:0000256" key="3">
    <source>
        <dbReference type="ARBA" id="ARBA00022448"/>
    </source>
</evidence>
<keyword evidence="4 9" id="KW-0812">Transmembrane</keyword>
<evidence type="ECO:0000256" key="1">
    <source>
        <dbReference type="ARBA" id="ARBA00004141"/>
    </source>
</evidence>
<feature type="transmembrane region" description="Helical" evidence="9">
    <location>
        <begin position="117"/>
        <end position="139"/>
    </location>
</feature>
<evidence type="ECO:0000256" key="6">
    <source>
        <dbReference type="ARBA" id="ARBA00023136"/>
    </source>
</evidence>
<dbReference type="OrthoDB" id="8120565at2759"/>
<feature type="region of interest" description="Disordered" evidence="8">
    <location>
        <begin position="577"/>
        <end position="598"/>
    </location>
</feature>
<dbReference type="Pfam" id="PF00083">
    <property type="entry name" value="Sugar_tr"/>
    <property type="match status" value="1"/>
</dbReference>
<evidence type="ECO:0000256" key="5">
    <source>
        <dbReference type="ARBA" id="ARBA00022989"/>
    </source>
</evidence>
<dbReference type="GO" id="GO:0005351">
    <property type="term" value="F:carbohydrate:proton symporter activity"/>
    <property type="evidence" value="ECO:0007669"/>
    <property type="project" value="TreeGrafter"/>
</dbReference>
<reference evidence="12" key="1">
    <citation type="journal article" date="2020" name="Stud. Mycol.">
        <title>101 Dothideomycetes genomes: A test case for predicting lifestyles and emergence of pathogens.</title>
        <authorList>
            <person name="Haridas S."/>
            <person name="Albert R."/>
            <person name="Binder M."/>
            <person name="Bloem J."/>
            <person name="LaButti K."/>
            <person name="Salamov A."/>
            <person name="Andreopoulos B."/>
            <person name="Baker S."/>
            <person name="Barry K."/>
            <person name="Bills G."/>
            <person name="Bluhm B."/>
            <person name="Cannon C."/>
            <person name="Castanera R."/>
            <person name="Culley D."/>
            <person name="Daum C."/>
            <person name="Ezra D."/>
            <person name="Gonzalez J."/>
            <person name="Henrissat B."/>
            <person name="Kuo A."/>
            <person name="Liang C."/>
            <person name="Lipzen A."/>
            <person name="Lutzoni F."/>
            <person name="Magnuson J."/>
            <person name="Mondo S."/>
            <person name="Nolan M."/>
            <person name="Ohm R."/>
            <person name="Pangilinan J."/>
            <person name="Park H.-J."/>
            <person name="Ramirez L."/>
            <person name="Alfaro M."/>
            <person name="Sun H."/>
            <person name="Tritt A."/>
            <person name="Yoshinaga Y."/>
            <person name="Zwiers L.-H."/>
            <person name="Turgeon B."/>
            <person name="Goodwin S."/>
            <person name="Spatafora J."/>
            <person name="Crous P."/>
            <person name="Grigoriev I."/>
        </authorList>
    </citation>
    <scope>NUCLEOTIDE SEQUENCE [LARGE SCALE GENOMIC DNA]</scope>
    <source>
        <strain evidence="12">CBS 304.66</strain>
    </source>
</reference>
<evidence type="ECO:0000259" key="10">
    <source>
        <dbReference type="PROSITE" id="PS50850"/>
    </source>
</evidence>
<dbReference type="PANTHER" id="PTHR48022">
    <property type="entry name" value="PLASTIDIC GLUCOSE TRANSPORTER 4"/>
    <property type="match status" value="1"/>
</dbReference>
<protein>
    <submittedName>
        <fullName evidence="11">General substrate transporter</fullName>
    </submittedName>
</protein>
<feature type="transmembrane region" description="Helical" evidence="9">
    <location>
        <begin position="358"/>
        <end position="380"/>
    </location>
</feature>
<gene>
    <name evidence="11" type="ORF">CC78DRAFT_235468</name>
</gene>
<feature type="transmembrane region" description="Helical" evidence="9">
    <location>
        <begin position="423"/>
        <end position="449"/>
    </location>
</feature>
<dbReference type="PROSITE" id="PS50850">
    <property type="entry name" value="MFS"/>
    <property type="match status" value="1"/>
</dbReference>
<dbReference type="PROSITE" id="PS00216">
    <property type="entry name" value="SUGAR_TRANSPORT_1"/>
    <property type="match status" value="1"/>
</dbReference>
<dbReference type="GO" id="GO:0016020">
    <property type="term" value="C:membrane"/>
    <property type="evidence" value="ECO:0007669"/>
    <property type="project" value="UniProtKB-SubCell"/>
</dbReference>
<feature type="transmembrane region" description="Helical" evidence="9">
    <location>
        <begin position="145"/>
        <end position="166"/>
    </location>
</feature>
<sequence length="598" mass="65047">MAPVGGSAADFEAAALARRKALSGRSGPMALMQNLRVFGIACFACLGGLLYGYNQGVFSGVLTMTSFKEHMGNYIKDQETLEWDESKQGWLVAILELGAWLGTMYSGFLAEILSRKYAILVNVAIFIIGVVVQTTAITGTGHNSILGGRFVTGMGVGSLSMIVPMYNAEIAPPEVRGALVGLQQLSITLGIMISFWIDYGTNFIGGTGRGQKEGAWLLPLCLQLVPAVVLGCGMAFMPFSPRWLVHHDREHEAHRILAKLRGLPQDHELIELEFAEIKAQSLFEKKTVQEKFPHLQDLSIGSVAKLQFVAIGSLFTSKPMFKRVIVATVTMFFQQWTGINAVLYYAPTIFQNLGLSSSAVSLLATGVVGIVMFIATIPAVMWVDSWGRKPTLIIGAIGMAVCHIIIAVITAKNQDDWEHHQAAGWAAVVMVWLFVIHFGYSWGPCAWIVISEIWPLSNRPYGIALGASSNWMNNFIVGQVTPDMLSGMTYGTYIFFGLLTFGGALFIWLIFPETKGLSLEEMDILFGSVGVAEREKERWREVHAEVGLTDLLARTGLAAGSGHGSGEVVEKPVVEEKVAHEDITSAPTATNPPVEKEA</sequence>